<protein>
    <submittedName>
        <fullName evidence="1">Uncharacterized protein</fullName>
    </submittedName>
</protein>
<evidence type="ECO:0000313" key="2">
    <source>
        <dbReference type="Proteomes" id="UP001530400"/>
    </source>
</evidence>
<sequence>MAIDTIYAEIKKLESNIKKNIINLNNKLPDEIAWFWVTSKELHERLQWAGVSSLLELDHVEDALRRMNKDQSKLAVWSYCGTKYYRSKLVHCQDGGGEKVAVPLDQRYKCKLVSPSPNKKRRTLAKSTSHPQRITINPERNYFVGKGHSEFDQINCYLEGLEEKRAQRDRLLKEMLPTTCKIATQTPSFENIDFDEIKLDPDDNNYFLQRSKLEDSVRQSTSHASKCGQQLMLIERNITKDAFCSRHGSVLAAMRSFYSRTVIRYGPDPSHKGLHSQECSLTST</sequence>
<proteinExistence type="predicted"/>
<reference evidence="1 2" key="1">
    <citation type="submission" date="2024-10" db="EMBL/GenBank/DDBJ databases">
        <title>Updated reference genomes for cyclostephanoid diatoms.</title>
        <authorList>
            <person name="Roberts W.R."/>
            <person name="Alverson A.J."/>
        </authorList>
    </citation>
    <scope>NUCLEOTIDE SEQUENCE [LARGE SCALE GENOMIC DNA]</scope>
    <source>
        <strain evidence="1 2">AJA010-31</strain>
    </source>
</reference>
<dbReference type="EMBL" id="JALLPJ020000311">
    <property type="protein sequence ID" value="KAL3795800.1"/>
    <property type="molecule type" value="Genomic_DNA"/>
</dbReference>
<name>A0ABD3Q667_9STRA</name>
<evidence type="ECO:0000313" key="1">
    <source>
        <dbReference type="EMBL" id="KAL3795800.1"/>
    </source>
</evidence>
<dbReference type="AlphaFoldDB" id="A0ABD3Q667"/>
<comment type="caution">
    <text evidence="1">The sequence shown here is derived from an EMBL/GenBank/DDBJ whole genome shotgun (WGS) entry which is preliminary data.</text>
</comment>
<keyword evidence="2" id="KW-1185">Reference proteome</keyword>
<organism evidence="1 2">
    <name type="scientific">Cyclotella atomus</name>
    <dbReference type="NCBI Taxonomy" id="382360"/>
    <lineage>
        <taxon>Eukaryota</taxon>
        <taxon>Sar</taxon>
        <taxon>Stramenopiles</taxon>
        <taxon>Ochrophyta</taxon>
        <taxon>Bacillariophyta</taxon>
        <taxon>Coscinodiscophyceae</taxon>
        <taxon>Thalassiosirophycidae</taxon>
        <taxon>Stephanodiscales</taxon>
        <taxon>Stephanodiscaceae</taxon>
        <taxon>Cyclotella</taxon>
    </lineage>
</organism>
<dbReference type="Proteomes" id="UP001530400">
    <property type="component" value="Unassembled WGS sequence"/>
</dbReference>
<accession>A0ABD3Q667</accession>
<gene>
    <name evidence="1" type="ORF">ACHAWO_005855</name>
</gene>